<reference evidence="1 2" key="1">
    <citation type="submission" date="2019-03" db="EMBL/GenBank/DDBJ databases">
        <authorList>
            <consortium name="Pathogen Informatics"/>
        </authorList>
    </citation>
    <scope>NUCLEOTIDE SEQUENCE [LARGE SCALE GENOMIC DNA]</scope>
    <source>
        <strain evidence="1 2">NCTC12993</strain>
    </source>
</reference>
<proteinExistence type="predicted"/>
<dbReference type="EMBL" id="CAADJD010000031">
    <property type="protein sequence ID" value="VFS89322.1"/>
    <property type="molecule type" value="Genomic_DNA"/>
</dbReference>
<evidence type="ECO:0000313" key="2">
    <source>
        <dbReference type="Proteomes" id="UP000401081"/>
    </source>
</evidence>
<name>A0A485CX43_KLUCR</name>
<accession>A0A485CX43</accession>
<evidence type="ECO:0000313" key="1">
    <source>
        <dbReference type="EMBL" id="VFS89322.1"/>
    </source>
</evidence>
<dbReference type="Proteomes" id="UP000401081">
    <property type="component" value="Unassembled WGS sequence"/>
</dbReference>
<organism evidence="1 2">
    <name type="scientific">Kluyvera cryocrescens</name>
    <name type="common">Kluyvera citrophila</name>
    <dbReference type="NCBI Taxonomy" id="580"/>
    <lineage>
        <taxon>Bacteria</taxon>
        <taxon>Pseudomonadati</taxon>
        <taxon>Pseudomonadota</taxon>
        <taxon>Gammaproteobacteria</taxon>
        <taxon>Enterobacterales</taxon>
        <taxon>Enterobacteriaceae</taxon>
        <taxon>Kluyvera</taxon>
    </lineage>
</organism>
<dbReference type="AlphaFoldDB" id="A0A485CX43"/>
<sequence length="142" mass="16486">MRKPGLDNPFLRLEGSVGQEQLREVEITDRYRDVLDTMGNTFVCGKNVLRHVAEPKAAWQAMLELNDGGMARLTKALRGVAHLDFKLQRLQQQLVQCRQETGRSKPWPLVRKRRRRTDREKTGHCQRAVAGIVSVFSQYWER</sequence>
<gene>
    <name evidence="1" type="ORF">NCTC12993_07237</name>
</gene>
<keyword evidence="2" id="KW-1185">Reference proteome</keyword>
<dbReference type="Pfam" id="PF10139">
    <property type="entry name" value="Virul_Fac"/>
    <property type="match status" value="1"/>
</dbReference>
<protein>
    <submittedName>
        <fullName evidence="1">Bacterial virulence factor</fullName>
    </submittedName>
</protein>
<dbReference type="InterPro" id="IPR017030">
    <property type="entry name" value="Vir_effector_SfrC"/>
</dbReference>